<keyword evidence="2" id="KW-1185">Reference proteome</keyword>
<gene>
    <name evidence="1" type="ORF">Phou_078450</name>
</gene>
<dbReference type="Proteomes" id="UP000482800">
    <property type="component" value="Unassembled WGS sequence"/>
</dbReference>
<reference evidence="1 2" key="2">
    <citation type="submission" date="2020-03" db="EMBL/GenBank/DDBJ databases">
        <authorList>
            <person name="Ichikawa N."/>
            <person name="Kimura A."/>
            <person name="Kitahashi Y."/>
            <person name="Uohara A."/>
        </authorList>
    </citation>
    <scope>NUCLEOTIDE SEQUENCE [LARGE SCALE GENOMIC DNA]</scope>
    <source>
        <strain evidence="1 2">NBRC 108639</strain>
    </source>
</reference>
<comment type="caution">
    <text evidence="1">The sequence shown here is derived from an EMBL/GenBank/DDBJ whole genome shotgun (WGS) entry which is preliminary data.</text>
</comment>
<name>A0A6V8KST4_9ACTN</name>
<dbReference type="EMBL" id="BLPF01000003">
    <property type="protein sequence ID" value="GFJ83665.1"/>
    <property type="molecule type" value="Genomic_DNA"/>
</dbReference>
<evidence type="ECO:0000313" key="2">
    <source>
        <dbReference type="Proteomes" id="UP000482800"/>
    </source>
</evidence>
<proteinExistence type="predicted"/>
<evidence type="ECO:0000313" key="1">
    <source>
        <dbReference type="EMBL" id="GFJ83665.1"/>
    </source>
</evidence>
<reference evidence="1 2" key="1">
    <citation type="submission" date="2020-03" db="EMBL/GenBank/DDBJ databases">
        <title>Whole genome shotgun sequence of Phytohabitans houttuyneae NBRC 108639.</title>
        <authorList>
            <person name="Komaki H."/>
            <person name="Tamura T."/>
        </authorList>
    </citation>
    <scope>NUCLEOTIDE SEQUENCE [LARGE SCALE GENOMIC DNA]</scope>
    <source>
        <strain evidence="1 2">NBRC 108639</strain>
    </source>
</reference>
<sequence length="61" mass="6490">MVQARGHRPDIFFLRVPEGELGRSRTGLCLDLVYVGPVSAALGAVGWAGLTGPARLEWGLV</sequence>
<protein>
    <submittedName>
        <fullName evidence="1">Uncharacterized protein</fullName>
    </submittedName>
</protein>
<organism evidence="1 2">
    <name type="scientific">Phytohabitans houttuyneae</name>
    <dbReference type="NCBI Taxonomy" id="1076126"/>
    <lineage>
        <taxon>Bacteria</taxon>
        <taxon>Bacillati</taxon>
        <taxon>Actinomycetota</taxon>
        <taxon>Actinomycetes</taxon>
        <taxon>Micromonosporales</taxon>
        <taxon>Micromonosporaceae</taxon>
    </lineage>
</organism>
<dbReference type="AlphaFoldDB" id="A0A6V8KST4"/>
<accession>A0A6V8KST4</accession>